<organism evidence="1 2">
    <name type="scientific">Pseudomonas caricapapayae</name>
    <dbReference type="NCBI Taxonomy" id="46678"/>
    <lineage>
        <taxon>Bacteria</taxon>
        <taxon>Pseudomonadati</taxon>
        <taxon>Pseudomonadota</taxon>
        <taxon>Gammaproteobacteria</taxon>
        <taxon>Pseudomonadales</taxon>
        <taxon>Pseudomonadaceae</taxon>
        <taxon>Pseudomonas</taxon>
    </lineage>
</organism>
<proteinExistence type="predicted"/>
<evidence type="ECO:0000313" key="2">
    <source>
        <dbReference type="Proteomes" id="UP001615411"/>
    </source>
</evidence>
<comment type="caution">
    <text evidence="1">The sequence shown here is derived from an EMBL/GenBank/DDBJ whole genome shotgun (WGS) entry which is preliminary data.</text>
</comment>
<keyword evidence="2" id="KW-1185">Reference proteome</keyword>
<gene>
    <name evidence="1" type="ORF">ACIKP7_13065</name>
</gene>
<accession>A0ACC7LX28</accession>
<dbReference type="Proteomes" id="UP001615411">
    <property type="component" value="Unassembled WGS sequence"/>
</dbReference>
<sequence length="90" mass="9883">MNRHPATLVQISPLQLRQGLFFSLALLLTLIAGQLYHNWQVVQDAQKVAARATLVVRAPLPTPTKLMHTGPAAASTALVDTATPRDRWVF</sequence>
<evidence type="ECO:0000313" key="1">
    <source>
        <dbReference type="EMBL" id="MFJ1339051.1"/>
    </source>
</evidence>
<protein>
    <submittedName>
        <fullName evidence="1">Uncharacterized protein</fullName>
    </submittedName>
</protein>
<dbReference type="EMBL" id="JBIUGF010000035">
    <property type="protein sequence ID" value="MFJ1339051.1"/>
    <property type="molecule type" value="Genomic_DNA"/>
</dbReference>
<name>A0ACC7LX28_9PSED</name>
<reference evidence="1" key="1">
    <citation type="submission" date="2024-10" db="EMBL/GenBank/DDBJ databases">
        <title>Aeromonas and Pseudomonas from the Cagarras Archipelago, Rio de Janeiro, Brazil.</title>
        <authorList>
            <person name="Canellas A.L.B."/>
            <person name="Laport M.S."/>
        </authorList>
    </citation>
    <scope>NUCLEOTIDE SEQUENCE</scope>
    <source>
        <strain evidence="1">ACP-7</strain>
    </source>
</reference>